<dbReference type="Pfam" id="PF01575">
    <property type="entry name" value="MaoC_dehydratas"/>
    <property type="match status" value="1"/>
</dbReference>
<dbReference type="Proteomes" id="UP000312512">
    <property type="component" value="Unassembled WGS sequence"/>
</dbReference>
<evidence type="ECO:0000256" key="1">
    <source>
        <dbReference type="ARBA" id="ARBA00005254"/>
    </source>
</evidence>
<reference evidence="3 4" key="1">
    <citation type="submission" date="2019-10" db="EMBL/GenBank/DDBJ databases">
        <title>Nonomuraea sp. nov., isolated from Phyllanthus amarus.</title>
        <authorList>
            <person name="Klykleung N."/>
            <person name="Tanasupawat S."/>
        </authorList>
    </citation>
    <scope>NUCLEOTIDE SEQUENCE [LARGE SCALE GENOMIC DNA]</scope>
    <source>
        <strain evidence="3 4">PA1-10</strain>
    </source>
</reference>
<dbReference type="OrthoDB" id="9800237at2"/>
<accession>A0A5C4W6T1</accession>
<gene>
    <name evidence="3" type="ORF">FH608_026525</name>
</gene>
<organism evidence="3 4">
    <name type="scientific">Nonomuraea phyllanthi</name>
    <dbReference type="NCBI Taxonomy" id="2219224"/>
    <lineage>
        <taxon>Bacteria</taxon>
        <taxon>Bacillati</taxon>
        <taxon>Actinomycetota</taxon>
        <taxon>Actinomycetes</taxon>
        <taxon>Streptosporangiales</taxon>
        <taxon>Streptosporangiaceae</taxon>
        <taxon>Nonomuraea</taxon>
    </lineage>
</organism>
<dbReference type="AlphaFoldDB" id="A0A5C4W6T1"/>
<dbReference type="SUPFAM" id="SSF54637">
    <property type="entry name" value="Thioesterase/thiol ester dehydrase-isomerase"/>
    <property type="match status" value="1"/>
</dbReference>
<evidence type="ECO:0000313" key="4">
    <source>
        <dbReference type="Proteomes" id="UP000312512"/>
    </source>
</evidence>
<name>A0A5C4W6T1_9ACTN</name>
<protein>
    <submittedName>
        <fullName evidence="3">Dehydratase</fullName>
    </submittedName>
</protein>
<comment type="similarity">
    <text evidence="1">Belongs to the enoyl-CoA hydratase/isomerase family.</text>
</comment>
<dbReference type="RefSeq" id="WP_139633319.1">
    <property type="nucleotide sequence ID" value="NZ_VDLX02000010.1"/>
</dbReference>
<dbReference type="Gene3D" id="3.10.129.10">
    <property type="entry name" value="Hotdog Thioesterase"/>
    <property type="match status" value="1"/>
</dbReference>
<feature type="domain" description="MaoC-like" evidence="2">
    <location>
        <begin position="15"/>
        <end position="85"/>
    </location>
</feature>
<dbReference type="InterPro" id="IPR002539">
    <property type="entry name" value="MaoC-like_dom"/>
</dbReference>
<comment type="caution">
    <text evidence="3">The sequence shown here is derived from an EMBL/GenBank/DDBJ whole genome shotgun (WGS) entry which is preliminary data.</text>
</comment>
<sequence length="135" mass="15047">MTDIPPLADIPPLTETTTLRRLVEYAGASGDFYGMHYDLDFARSLGHPELAVHGLLKAAYLGRLVTEWLDGRGRLAVLEVSYRGMDFRDRAHTCRGRVVSAAANRAELELWGEDDTGRRTTLGRAEVIYDEEPSP</sequence>
<dbReference type="EMBL" id="VDLX02000010">
    <property type="protein sequence ID" value="KAB8192248.1"/>
    <property type="molecule type" value="Genomic_DNA"/>
</dbReference>
<keyword evidence="4" id="KW-1185">Reference proteome</keyword>
<proteinExistence type="inferred from homology"/>
<dbReference type="InterPro" id="IPR029069">
    <property type="entry name" value="HotDog_dom_sf"/>
</dbReference>
<evidence type="ECO:0000259" key="2">
    <source>
        <dbReference type="Pfam" id="PF01575"/>
    </source>
</evidence>
<evidence type="ECO:0000313" key="3">
    <source>
        <dbReference type="EMBL" id="KAB8192248.1"/>
    </source>
</evidence>